<dbReference type="Gene3D" id="3.30.360.10">
    <property type="entry name" value="Dihydrodipicolinate Reductase, domain 2"/>
    <property type="match status" value="1"/>
</dbReference>
<proteinExistence type="predicted"/>
<feature type="region of interest" description="Disordered" evidence="2">
    <location>
        <begin position="347"/>
        <end position="369"/>
    </location>
</feature>
<evidence type="ECO:0000313" key="5">
    <source>
        <dbReference type="EMBL" id="MFC4427292.1"/>
    </source>
</evidence>
<organism evidence="5 6">
    <name type="scientific">Deinococcus navajonensis</name>
    <dbReference type="NCBI Taxonomy" id="309884"/>
    <lineage>
        <taxon>Bacteria</taxon>
        <taxon>Thermotogati</taxon>
        <taxon>Deinococcota</taxon>
        <taxon>Deinococci</taxon>
        <taxon>Deinococcales</taxon>
        <taxon>Deinococcaceae</taxon>
        <taxon>Deinococcus</taxon>
    </lineage>
</organism>
<evidence type="ECO:0000259" key="4">
    <source>
        <dbReference type="Pfam" id="PF22725"/>
    </source>
</evidence>
<dbReference type="InterPro" id="IPR036291">
    <property type="entry name" value="NAD(P)-bd_dom_sf"/>
</dbReference>
<keyword evidence="1" id="KW-0560">Oxidoreductase</keyword>
<accession>A0ABV8XRT8</accession>
<dbReference type="PANTHER" id="PTHR43818:SF11">
    <property type="entry name" value="BCDNA.GH03377"/>
    <property type="match status" value="1"/>
</dbReference>
<dbReference type="Pfam" id="PF01408">
    <property type="entry name" value="GFO_IDH_MocA"/>
    <property type="match status" value="1"/>
</dbReference>
<dbReference type="Pfam" id="PF22725">
    <property type="entry name" value="GFO_IDH_MocA_C3"/>
    <property type="match status" value="1"/>
</dbReference>
<comment type="caution">
    <text evidence="5">The sequence shown here is derived from an EMBL/GenBank/DDBJ whole genome shotgun (WGS) entry which is preliminary data.</text>
</comment>
<sequence length="369" mass="39000">MTGVGVIGAGVISGIYLKNAASLTPFEVVAVADLSPERARTQAAEYGVRHVLTPEELLAHPEVEVVLNLTVPSAHAAVTRSALEAGKHVYGEKPLALTREDGLALVNLAEARDLRLGSAPDTFLGAGLQTCRQLIDEGAIGQPLAATAFMLSHGVEAWHASPDFFYQPGAGPMFDMGPYYLTALISLLGPVRTVTGQATSGFQERTITTAQRYGERIPVGTPTHVTALLGFESGVAATLITSFDVWHAQVPRIEIYGSEGTLSLPDPNTFGGPVQLRLAQDKAWREVPLARPYALNSRGLGLSDLISSVHENRGPRASGRLALHVLDAMQSTLESAEAGRTLTLTTTAERPEPLQTMGGDALDPSAGRA</sequence>
<dbReference type="EMBL" id="JBHSEH010000020">
    <property type="protein sequence ID" value="MFC4427292.1"/>
    <property type="molecule type" value="Genomic_DNA"/>
</dbReference>
<protein>
    <submittedName>
        <fullName evidence="5">Gfo/Idh/MocA family protein</fullName>
    </submittedName>
</protein>
<gene>
    <name evidence="5" type="ORF">ACFOZ9_13835</name>
</gene>
<dbReference type="PANTHER" id="PTHR43818">
    <property type="entry name" value="BCDNA.GH03377"/>
    <property type="match status" value="1"/>
</dbReference>
<dbReference type="SUPFAM" id="SSF55347">
    <property type="entry name" value="Glyceraldehyde-3-phosphate dehydrogenase-like, C-terminal domain"/>
    <property type="match status" value="1"/>
</dbReference>
<dbReference type="SUPFAM" id="SSF51735">
    <property type="entry name" value="NAD(P)-binding Rossmann-fold domains"/>
    <property type="match status" value="1"/>
</dbReference>
<dbReference type="InterPro" id="IPR055170">
    <property type="entry name" value="GFO_IDH_MocA-like_dom"/>
</dbReference>
<dbReference type="InterPro" id="IPR050463">
    <property type="entry name" value="Gfo/Idh/MocA_oxidrdct_glycsds"/>
</dbReference>
<feature type="domain" description="GFO/IDH/MocA-like oxidoreductase" evidence="4">
    <location>
        <begin position="129"/>
        <end position="262"/>
    </location>
</feature>
<evidence type="ECO:0000256" key="2">
    <source>
        <dbReference type="SAM" id="MobiDB-lite"/>
    </source>
</evidence>
<evidence type="ECO:0000313" key="6">
    <source>
        <dbReference type="Proteomes" id="UP001595998"/>
    </source>
</evidence>
<feature type="domain" description="Gfo/Idh/MocA-like oxidoreductase N-terminal" evidence="3">
    <location>
        <begin position="4"/>
        <end position="116"/>
    </location>
</feature>
<dbReference type="RefSeq" id="WP_380040630.1">
    <property type="nucleotide sequence ID" value="NZ_JBHSEH010000020.1"/>
</dbReference>
<dbReference type="InterPro" id="IPR000683">
    <property type="entry name" value="Gfo/Idh/MocA-like_OxRdtase_N"/>
</dbReference>
<dbReference type="Gene3D" id="3.40.50.720">
    <property type="entry name" value="NAD(P)-binding Rossmann-like Domain"/>
    <property type="match status" value="1"/>
</dbReference>
<evidence type="ECO:0000259" key="3">
    <source>
        <dbReference type="Pfam" id="PF01408"/>
    </source>
</evidence>
<name>A0ABV8XRT8_9DEIO</name>
<dbReference type="Proteomes" id="UP001595998">
    <property type="component" value="Unassembled WGS sequence"/>
</dbReference>
<keyword evidence="6" id="KW-1185">Reference proteome</keyword>
<evidence type="ECO:0000256" key="1">
    <source>
        <dbReference type="ARBA" id="ARBA00023002"/>
    </source>
</evidence>
<reference evidence="6" key="1">
    <citation type="journal article" date="2019" name="Int. J. Syst. Evol. Microbiol.">
        <title>The Global Catalogue of Microorganisms (GCM) 10K type strain sequencing project: providing services to taxonomists for standard genome sequencing and annotation.</title>
        <authorList>
            <consortium name="The Broad Institute Genomics Platform"/>
            <consortium name="The Broad Institute Genome Sequencing Center for Infectious Disease"/>
            <person name="Wu L."/>
            <person name="Ma J."/>
        </authorList>
    </citation>
    <scope>NUCLEOTIDE SEQUENCE [LARGE SCALE GENOMIC DNA]</scope>
    <source>
        <strain evidence="6">CCUG 56029</strain>
    </source>
</reference>